<proteinExistence type="predicted"/>
<dbReference type="EMBL" id="JALN02000006">
    <property type="protein sequence ID" value="KDE96674.1"/>
    <property type="molecule type" value="Genomic_DNA"/>
</dbReference>
<comment type="caution">
    <text evidence="3">The sequence shown here is derived from an EMBL/GenBank/DDBJ whole genome shotgun (WGS) entry which is preliminary data.</text>
</comment>
<evidence type="ECO:0000313" key="3">
    <source>
        <dbReference type="EMBL" id="KDE96674.1"/>
    </source>
</evidence>
<evidence type="ECO:0000313" key="4">
    <source>
        <dbReference type="Proteomes" id="UP000022835"/>
    </source>
</evidence>
<feature type="compositionally biased region" description="Polar residues" evidence="1">
    <location>
        <begin position="1"/>
        <end position="13"/>
    </location>
</feature>
<name>A0A064C7P7_9MYCO</name>
<keyword evidence="4" id="KW-1185">Reference proteome</keyword>
<dbReference type="OrthoDB" id="1494791at2"/>
<reference evidence="3 4" key="1">
    <citation type="submission" date="2014-05" db="EMBL/GenBank/DDBJ databases">
        <title>Genome sequence of Mycobacterium aromaticivorans strain JS19b1T (= DSM 45407T).</title>
        <authorList>
            <person name="Kwak Y."/>
            <person name="Park G.-S."/>
            <person name="Li Q.X."/>
            <person name="Lee S.-E."/>
            <person name="Shin J.-H."/>
        </authorList>
    </citation>
    <scope>NUCLEOTIDE SEQUENCE [LARGE SCALE GENOMIC DNA]</scope>
    <source>
        <strain evidence="3 4">JS19b1</strain>
    </source>
</reference>
<feature type="region of interest" description="Disordered" evidence="1">
    <location>
        <begin position="1"/>
        <end position="49"/>
    </location>
</feature>
<sequence>MNAKQTTADQVRSSIIRRPVSTAPSARAAETFHPVSPTTDPPRSDAPPQRTTVVYPAQMRLGLKSHAATRDTTVTELVRLAATDGLTDAAALAQSSRQFQGVNGRRSTVDLPADLHKTLKVTAAQYDTSVQALLLAAVHGAYPELSA</sequence>
<organism evidence="3 4">
    <name type="scientific">Mycolicibacterium aromaticivorans JS19b1 = JCM 16368</name>
    <dbReference type="NCBI Taxonomy" id="1440774"/>
    <lineage>
        <taxon>Bacteria</taxon>
        <taxon>Bacillati</taxon>
        <taxon>Actinomycetota</taxon>
        <taxon>Actinomycetes</taxon>
        <taxon>Mycobacteriales</taxon>
        <taxon>Mycobacteriaceae</taxon>
        <taxon>Mycolicibacterium</taxon>
    </lineage>
</organism>
<dbReference type="AlphaFoldDB" id="A0A064C7P7"/>
<dbReference type="EMBL" id="JALN02000006">
    <property type="protein sequence ID" value="KDE96653.1"/>
    <property type="molecule type" value="Genomic_DNA"/>
</dbReference>
<accession>A0A064C7P7</accession>
<dbReference type="eggNOG" id="ENOG503266G">
    <property type="taxonomic scope" value="Bacteria"/>
</dbReference>
<dbReference type="Proteomes" id="UP000022835">
    <property type="component" value="Unassembled WGS sequence"/>
</dbReference>
<protein>
    <submittedName>
        <fullName evidence="3">Uncharacterized protein</fullName>
    </submittedName>
</protein>
<dbReference type="STRING" id="1440774.Y900_031020"/>
<evidence type="ECO:0000256" key="1">
    <source>
        <dbReference type="SAM" id="MobiDB-lite"/>
    </source>
</evidence>
<gene>
    <name evidence="2" type="ORF">Y900_031020</name>
    <name evidence="3" type="ORF">Y900_031145</name>
</gene>
<evidence type="ECO:0000313" key="2">
    <source>
        <dbReference type="EMBL" id="KDE96653.1"/>
    </source>
</evidence>
<dbReference type="RefSeq" id="WP_036349887.1">
    <property type="nucleotide sequence ID" value="NZ_JALN02000006.1"/>
</dbReference>